<dbReference type="GO" id="GO:0016903">
    <property type="term" value="F:oxidoreductase activity, acting on the aldehyde or oxo group of donors"/>
    <property type="evidence" value="ECO:0007669"/>
    <property type="project" value="InterPro"/>
</dbReference>
<dbReference type="AlphaFoldDB" id="A0A1W9KVE1"/>
<evidence type="ECO:0000256" key="1">
    <source>
        <dbReference type="ARBA" id="ARBA00023002"/>
    </source>
</evidence>
<dbReference type="Pfam" id="PF01558">
    <property type="entry name" value="POR"/>
    <property type="match status" value="1"/>
</dbReference>
<dbReference type="Gene3D" id="3.40.50.920">
    <property type="match status" value="1"/>
</dbReference>
<dbReference type="InterPro" id="IPR050722">
    <property type="entry name" value="Pyruvate:ferred/Flavod_OxRd"/>
</dbReference>
<evidence type="ECO:0000313" key="4">
    <source>
        <dbReference type="EMBL" id="OQW88519.1"/>
    </source>
</evidence>
<dbReference type="InterPro" id="IPR019752">
    <property type="entry name" value="Pyrv/ketoisovalerate_OxRed_cat"/>
</dbReference>
<reference evidence="4 5" key="1">
    <citation type="submission" date="2017-01" db="EMBL/GenBank/DDBJ databases">
        <title>Novel large sulfur bacteria in the metagenomes of groundwater-fed chemosynthetic microbial mats in the Lake Huron basin.</title>
        <authorList>
            <person name="Sharrar A.M."/>
            <person name="Flood B.E."/>
            <person name="Bailey J.V."/>
            <person name="Jones D.S."/>
            <person name="Biddanda B."/>
            <person name="Ruberg S.A."/>
            <person name="Marcus D.N."/>
            <person name="Dick G.J."/>
        </authorList>
    </citation>
    <scope>NUCLEOTIDE SEQUENCE [LARGE SCALE GENOMIC DNA]</scope>
    <source>
        <strain evidence="4">A7</strain>
    </source>
</reference>
<dbReference type="InterPro" id="IPR002869">
    <property type="entry name" value="Pyrv_flavodox_OxRed_cen"/>
</dbReference>
<dbReference type="FunFam" id="3.40.50.970:FF:000022">
    <property type="entry name" value="2-oxoglutarate ferredoxin oxidoreductase alpha subunit"/>
    <property type="match status" value="1"/>
</dbReference>
<sequence>MNAPESLPGTAAKRVTTLKEHIVEIISDSGEGAQRCGQSLGSIAARMGNGIWTTEIIPAEIRPPARSVAGASGNRIRMGSGYITNGGDQTDLVVAFNEQVLLGRVRDRELKPGCLIFLENLWRKHTDLNVAMAYAQAHDKLVAAGYQVIEFPMEQECQLLGADPKRGKNMFALGMLCYLYSFDLQMARDQIALTFGKKAQSVIDANVKLLEAGHQWGVTHLDFSFCIPATPSALPQMVTNGNTALALGVMASGMELCSMYPITPATSASHYLSEVFEKVGGIVHQAEDEIAACAFAIGASYASKCTITITSGPGYSLKQEAIGLAVMAEIPLVVVNVQRGGPSTGQPTKVEQGDLMCAIFGSHGDAPKVVMAPATIEDCFYSVITARRIAETFNMVVVVLTDASLSSSQQPFNRPQFNAAWLAPPVDQSPVPEGARAYDWDATTGLARRFIPGQPGGMHTVTGLAHDRDSHVAYDPDINQESLRARSLKLAALQKTLTPPEVFGEASGDLLLIGWGSTQGAIEEAVDSLRAEGHKVASIHLRFLQPMQPGIKAILQRFKQVMTIEINWSDSPDEDIIDESNRRYSSLAILLRSRCLIDVDCWSEVRGQPIKPSTIRRIALAKLNAQGV</sequence>
<feature type="domain" description="Pyruvate/ketoisovalerate oxidoreductase catalytic" evidence="2">
    <location>
        <begin position="30"/>
        <end position="214"/>
    </location>
</feature>
<dbReference type="InterPro" id="IPR009014">
    <property type="entry name" value="Transketo_C/PFOR_II"/>
</dbReference>
<gene>
    <name evidence="4" type="ORF">BWK72_08995</name>
</gene>
<dbReference type="Proteomes" id="UP000192505">
    <property type="component" value="Unassembled WGS sequence"/>
</dbReference>
<dbReference type="PANTHER" id="PTHR32154:SF20">
    <property type="entry name" value="2-OXOGLUTARATE OXIDOREDUCTASE SUBUNIT KORA"/>
    <property type="match status" value="1"/>
</dbReference>
<dbReference type="GO" id="GO:0006979">
    <property type="term" value="P:response to oxidative stress"/>
    <property type="evidence" value="ECO:0007669"/>
    <property type="project" value="TreeGrafter"/>
</dbReference>
<evidence type="ECO:0000313" key="5">
    <source>
        <dbReference type="Proteomes" id="UP000192505"/>
    </source>
</evidence>
<dbReference type="Gene3D" id="3.40.920.10">
    <property type="entry name" value="Pyruvate-ferredoxin oxidoreductase, PFOR, domain III"/>
    <property type="match status" value="1"/>
</dbReference>
<accession>A0A1W9KVE1</accession>
<dbReference type="SUPFAM" id="SSF52518">
    <property type="entry name" value="Thiamin diphosphate-binding fold (THDP-binding)"/>
    <property type="match status" value="1"/>
</dbReference>
<dbReference type="InterPro" id="IPR022367">
    <property type="entry name" value="2-oxoacid/accept_OxRdtase_asu"/>
</dbReference>
<dbReference type="SUPFAM" id="SSF52922">
    <property type="entry name" value="TK C-terminal domain-like"/>
    <property type="match status" value="1"/>
</dbReference>
<dbReference type="Gene3D" id="3.40.50.970">
    <property type="match status" value="1"/>
</dbReference>
<keyword evidence="1" id="KW-0560">Oxidoreductase</keyword>
<dbReference type="PANTHER" id="PTHR32154">
    <property type="entry name" value="PYRUVATE-FLAVODOXIN OXIDOREDUCTASE-RELATED"/>
    <property type="match status" value="1"/>
</dbReference>
<dbReference type="NCBIfam" id="TIGR03710">
    <property type="entry name" value="OAFO_sf"/>
    <property type="match status" value="1"/>
</dbReference>
<dbReference type="InterPro" id="IPR029061">
    <property type="entry name" value="THDP-binding"/>
</dbReference>
<organism evidence="4 5">
    <name type="scientific">Rhodoferax ferrireducens</name>
    <dbReference type="NCBI Taxonomy" id="192843"/>
    <lineage>
        <taxon>Bacteria</taxon>
        <taxon>Pseudomonadati</taxon>
        <taxon>Pseudomonadota</taxon>
        <taxon>Betaproteobacteria</taxon>
        <taxon>Burkholderiales</taxon>
        <taxon>Comamonadaceae</taxon>
        <taxon>Rhodoferax</taxon>
    </lineage>
</organism>
<dbReference type="InterPro" id="IPR002880">
    <property type="entry name" value="Pyrv_Fd/Flavodoxin_OxRdtase_N"/>
</dbReference>
<protein>
    <submittedName>
        <fullName evidence="4">2-oxoglutarate oxidoreductase</fullName>
    </submittedName>
</protein>
<proteinExistence type="predicted"/>
<evidence type="ECO:0000259" key="3">
    <source>
        <dbReference type="Pfam" id="PF01855"/>
    </source>
</evidence>
<name>A0A1W9KVE1_9BURK</name>
<feature type="domain" description="Pyruvate flavodoxin/ferredoxin oxidoreductase pyrimidine binding" evidence="3">
    <location>
        <begin position="248"/>
        <end position="416"/>
    </location>
</feature>
<comment type="caution">
    <text evidence="4">The sequence shown here is derived from an EMBL/GenBank/DDBJ whole genome shotgun (WGS) entry which is preliminary data.</text>
</comment>
<dbReference type="EMBL" id="MTEI01000004">
    <property type="protein sequence ID" value="OQW88519.1"/>
    <property type="molecule type" value="Genomic_DNA"/>
</dbReference>
<dbReference type="SUPFAM" id="SSF53323">
    <property type="entry name" value="Pyruvate-ferredoxin oxidoreductase, PFOR, domain III"/>
    <property type="match status" value="1"/>
</dbReference>
<evidence type="ECO:0000259" key="2">
    <source>
        <dbReference type="Pfam" id="PF01558"/>
    </source>
</evidence>
<dbReference type="CDD" id="cd07034">
    <property type="entry name" value="TPP_PYR_PFOR_IOR-alpha_like"/>
    <property type="match status" value="1"/>
</dbReference>
<dbReference type="Pfam" id="PF01855">
    <property type="entry name" value="POR_N"/>
    <property type="match status" value="1"/>
</dbReference>